<evidence type="ECO:0000313" key="3">
    <source>
        <dbReference type="Proteomes" id="UP001187192"/>
    </source>
</evidence>
<feature type="compositionally biased region" description="Low complexity" evidence="1">
    <location>
        <begin position="806"/>
        <end position="843"/>
    </location>
</feature>
<evidence type="ECO:0000256" key="1">
    <source>
        <dbReference type="SAM" id="MobiDB-lite"/>
    </source>
</evidence>
<dbReference type="Proteomes" id="UP001187192">
    <property type="component" value="Unassembled WGS sequence"/>
</dbReference>
<evidence type="ECO:0000313" key="2">
    <source>
        <dbReference type="EMBL" id="GMN67390.1"/>
    </source>
</evidence>
<reference evidence="2" key="1">
    <citation type="submission" date="2023-07" db="EMBL/GenBank/DDBJ databases">
        <title>draft genome sequence of fig (Ficus carica).</title>
        <authorList>
            <person name="Takahashi T."/>
            <person name="Nishimura K."/>
        </authorList>
    </citation>
    <scope>NUCLEOTIDE SEQUENCE</scope>
</reference>
<feature type="region of interest" description="Disordered" evidence="1">
    <location>
        <begin position="1"/>
        <end position="134"/>
    </location>
</feature>
<feature type="region of interest" description="Disordered" evidence="1">
    <location>
        <begin position="626"/>
        <end position="678"/>
    </location>
</feature>
<dbReference type="AlphaFoldDB" id="A0AA88E6U4"/>
<organism evidence="2 3">
    <name type="scientific">Ficus carica</name>
    <name type="common">Common fig</name>
    <dbReference type="NCBI Taxonomy" id="3494"/>
    <lineage>
        <taxon>Eukaryota</taxon>
        <taxon>Viridiplantae</taxon>
        <taxon>Streptophyta</taxon>
        <taxon>Embryophyta</taxon>
        <taxon>Tracheophyta</taxon>
        <taxon>Spermatophyta</taxon>
        <taxon>Magnoliopsida</taxon>
        <taxon>eudicotyledons</taxon>
        <taxon>Gunneridae</taxon>
        <taxon>Pentapetalae</taxon>
        <taxon>rosids</taxon>
        <taxon>fabids</taxon>
        <taxon>Rosales</taxon>
        <taxon>Moraceae</taxon>
        <taxon>Ficeae</taxon>
        <taxon>Ficus</taxon>
    </lineage>
</organism>
<feature type="region of interest" description="Disordered" evidence="1">
    <location>
        <begin position="453"/>
        <end position="550"/>
    </location>
</feature>
<feature type="compositionally biased region" description="Low complexity" evidence="1">
    <location>
        <begin position="19"/>
        <end position="41"/>
    </location>
</feature>
<dbReference type="EMBL" id="BTGU01000442">
    <property type="protein sequence ID" value="GMN67390.1"/>
    <property type="molecule type" value="Genomic_DNA"/>
</dbReference>
<feature type="compositionally biased region" description="Basic and acidic residues" evidence="1">
    <location>
        <begin position="522"/>
        <end position="533"/>
    </location>
</feature>
<name>A0AA88E6U4_FICCA</name>
<gene>
    <name evidence="2" type="ORF">TIFTF001_036441</name>
</gene>
<feature type="compositionally biased region" description="Polar residues" evidence="1">
    <location>
        <begin position="91"/>
        <end position="101"/>
    </location>
</feature>
<comment type="caution">
    <text evidence="2">The sequence shown here is derived from an EMBL/GenBank/DDBJ whole genome shotgun (WGS) entry which is preliminary data.</text>
</comment>
<protein>
    <submittedName>
        <fullName evidence="2">Uncharacterized protein</fullName>
    </submittedName>
</protein>
<proteinExistence type="predicted"/>
<keyword evidence="3" id="KW-1185">Reference proteome</keyword>
<feature type="region of interest" description="Disordered" evidence="1">
    <location>
        <begin position="802"/>
        <end position="843"/>
    </location>
</feature>
<accession>A0AA88E6U4</accession>
<feature type="compositionally biased region" description="Basic and acidic residues" evidence="1">
    <location>
        <begin position="463"/>
        <end position="482"/>
    </location>
</feature>
<sequence length="843" mass="92535">MSDLSDSENEALSRSIDTEGSSSSGTNTNSSSSSSEPASPAIRRGEGPSHLVEILQVGPTTRPDRRFIQELGTAEAEPPVGVNPVAEAASERSSGQVSTSGRGEAEDPDSPPPAGEEVVGRNRPASRGMRINDVSVYRRSDQEMERLAGGRPLHSVDFHTSAVTPAYLATLRREYQIPDNVELRAPGRDDLPSRPPAGFITLSAEYFRAGLRLPFHPYLRRALTTLNVAPAQLNANAYRILVGCFILWAKHCLEEMPFRAFQNLYRMKSAPSSAGSYYFQGFKGTFITKCPDSDKQFKHLWFYAGGRWLHESLTRDELDPTERVPVVFRRGYVWTRAPHITEETSALVDGLQELTEEARDHRLLLGETSLSEHGWFRGRSGNAPVFRDVTVARMLEPTVRYQARTSAPATEAAPARPSVQAVAAEPESWGPRVADEDLDLVIRRLSPIRSARPARGLRIQEPMADKRGTKRPTEEERRDKLTKMANLGKGKAKVGSSAPPKRATLASRLAARPGEDWQSSRAEVRPSRSRDVRPVTQPPAPTSTRMEAGLESSVGRALLNKIEERLTDEIAESSKESDPVQATGDGVDIQIRALCKTIYGHTATKAYANRLADELKAANTEIRHARNAEREAQDARDAAEKAKTEAEDRAKSAAERAKTAEGRLRSAEDLTRRAERAAEEAETARLELVKALEEAKQELEAARAEHDRYARIVLPAALEDARQEAVSTFLESEDFQDRQLRMYLDGMRDMKAGFNAANPGLVGVDWSFVPAESEETEVEDAPEEGEVTGAAREFEDIIILDDQVTEPEQSAAPEPPAATAEPVIPAEPAPTAEPAALAEPRAA</sequence>